<dbReference type="AlphaFoldDB" id="A0A3T0N8Y0"/>
<dbReference type="Pfam" id="PF06082">
    <property type="entry name" value="YjbH"/>
    <property type="match status" value="1"/>
</dbReference>
<dbReference type="EMBL" id="CP033219">
    <property type="protein sequence ID" value="AZV80514.1"/>
    <property type="molecule type" value="Genomic_DNA"/>
</dbReference>
<keyword evidence="1" id="KW-0732">Signal</keyword>
<reference evidence="2 3" key="1">
    <citation type="submission" date="2018-10" db="EMBL/GenBank/DDBJ databases">
        <title>Parasedimentitalea marina sp. nov., a psychrophilic bacterium isolated from deep seawater of the New Britain Trench.</title>
        <authorList>
            <person name="Cao J."/>
        </authorList>
    </citation>
    <scope>NUCLEOTIDE SEQUENCE [LARGE SCALE GENOMIC DNA]</scope>
    <source>
        <strain evidence="2 3">W43</strain>
    </source>
</reference>
<feature type="chain" id="PRO_5019430673" evidence="1">
    <location>
        <begin position="23"/>
        <end position="704"/>
    </location>
</feature>
<gene>
    <name evidence="2" type="ORF">EBB79_16585</name>
</gene>
<dbReference type="KEGG" id="sedi:EBB79_16585"/>
<dbReference type="OrthoDB" id="19542at2"/>
<proteinExistence type="predicted"/>
<evidence type="ECO:0000313" key="3">
    <source>
        <dbReference type="Proteomes" id="UP000283063"/>
    </source>
</evidence>
<dbReference type="Proteomes" id="UP000283063">
    <property type="component" value="Chromosome"/>
</dbReference>
<feature type="signal peptide" evidence="1">
    <location>
        <begin position="1"/>
        <end position="22"/>
    </location>
</feature>
<keyword evidence="3" id="KW-1185">Reference proteome</keyword>
<dbReference type="InterPro" id="IPR010344">
    <property type="entry name" value="YbjH"/>
</dbReference>
<name>A0A3T0N8Y0_9RHOB</name>
<sequence length="704" mass="77759">MRTYVSLAAVIFGGLGWGTAVAAQNLSTYGTPGLIDMPTAEVLPDGSLAMTTSGFKNNNRNTLTFQMLPWVYGSFRYSYIRDYDGGGTRSRYDRSFDIHFQLREETKKGPALALGLRDFGGTGNYAGEYVVASKTIADNIVVTGGMGWGRLAGRNSFSNPLSIFGGRFETRPGSGAGGISETGQLDFGNWFRGDVALFGGMRWNVNDRLSLLAEYSSDTYDKEVDRGLVEQNSPFNFGITYRFENGAALSGYYMYGSTLGAQLSYVFDPRRAVTPGGQGEAAPMLQGLDRVALASWNLPPDEDQSSGSSTDQVLKVRLQNQGLRLVGYTLDDTTANVSIENNHFGANAQALGRAARVMANTLNPQIDTFNIILVRQGVPITSVQTARSDMTELETDYDGAWKSLARARIDDAPLSLQGGTVADAFPHFGYRLGPYTRFSFFDPDQPFRYELGVELQADYVVQPGLTLSTALQTPVLGNLADTTRVSNSELHHVRSDWALYAKSDYRITTMTAEYLWRPRADIFARVTAGYLEEMYGGLSAELLWFPVDGRLALGGEINYAKQRDFDMLFGFQDYDVLTGHASVYYDFPGDYKAQVDVGRYLAGDVGATFALDRVFNNGFKVGAFFTLTDVSSEEFGEGSFDKGIRIEIPISWMTGKPSRGTLKQVIRPVLRDGGARLNVRNRLFEYTQNERADRLTGQWGRYFR</sequence>
<organism evidence="2 3">
    <name type="scientific">Parasedimentitalea marina</name>
    <dbReference type="NCBI Taxonomy" id="2483033"/>
    <lineage>
        <taxon>Bacteria</taxon>
        <taxon>Pseudomonadati</taxon>
        <taxon>Pseudomonadota</taxon>
        <taxon>Alphaproteobacteria</taxon>
        <taxon>Rhodobacterales</taxon>
        <taxon>Paracoccaceae</taxon>
        <taxon>Parasedimentitalea</taxon>
    </lineage>
</organism>
<accession>A0A3T0N8Y0</accession>
<protein>
    <submittedName>
        <fullName evidence="2">YjbH domain-containing protein</fullName>
    </submittedName>
</protein>
<dbReference type="RefSeq" id="WP_127749884.1">
    <property type="nucleotide sequence ID" value="NZ_CP033219.1"/>
</dbReference>
<evidence type="ECO:0000313" key="2">
    <source>
        <dbReference type="EMBL" id="AZV80514.1"/>
    </source>
</evidence>
<evidence type="ECO:0000256" key="1">
    <source>
        <dbReference type="SAM" id="SignalP"/>
    </source>
</evidence>